<dbReference type="GO" id="GO:1904161">
    <property type="term" value="P:DNA synthesis involved in UV-damage excision repair"/>
    <property type="evidence" value="ECO:0007669"/>
    <property type="project" value="TreeGrafter"/>
</dbReference>
<feature type="compositionally biased region" description="Basic and acidic residues" evidence="1">
    <location>
        <begin position="21"/>
        <end position="42"/>
    </location>
</feature>
<feature type="region of interest" description="Disordered" evidence="1">
    <location>
        <begin position="19"/>
        <end position="81"/>
    </location>
</feature>
<dbReference type="GO" id="GO:0006297">
    <property type="term" value="P:nucleotide-excision repair, DNA gap filling"/>
    <property type="evidence" value="ECO:0007669"/>
    <property type="project" value="TreeGrafter"/>
</dbReference>
<evidence type="ECO:0000313" key="3">
    <source>
        <dbReference type="Proteomes" id="UP001314205"/>
    </source>
</evidence>
<dbReference type="PANTHER" id="PTHR17598:SF13">
    <property type="entry name" value="DNA POLYMERASE DELTA SUBUNIT 3"/>
    <property type="match status" value="1"/>
</dbReference>
<keyword evidence="3" id="KW-1185">Reference proteome</keyword>
<dbReference type="Proteomes" id="UP001314205">
    <property type="component" value="Unassembled WGS sequence"/>
</dbReference>
<evidence type="ECO:0008006" key="4">
    <source>
        <dbReference type="Google" id="ProtNLM"/>
    </source>
</evidence>
<dbReference type="InterPro" id="IPR019038">
    <property type="entry name" value="POLD3"/>
</dbReference>
<gene>
    <name evidence="2" type="ORF">PARMNEM_LOCUS19212</name>
</gene>
<organism evidence="2 3">
    <name type="scientific">Parnassius mnemosyne</name>
    <name type="common">clouded apollo</name>
    <dbReference type="NCBI Taxonomy" id="213953"/>
    <lineage>
        <taxon>Eukaryota</taxon>
        <taxon>Metazoa</taxon>
        <taxon>Ecdysozoa</taxon>
        <taxon>Arthropoda</taxon>
        <taxon>Hexapoda</taxon>
        <taxon>Insecta</taxon>
        <taxon>Pterygota</taxon>
        <taxon>Neoptera</taxon>
        <taxon>Endopterygota</taxon>
        <taxon>Lepidoptera</taxon>
        <taxon>Glossata</taxon>
        <taxon>Ditrysia</taxon>
        <taxon>Papilionoidea</taxon>
        <taxon>Papilionidae</taxon>
        <taxon>Parnassiinae</taxon>
        <taxon>Parnassini</taxon>
        <taxon>Parnassius</taxon>
        <taxon>Driopa</taxon>
    </lineage>
</organism>
<sequence length="179" mass="20407">MSTTTEVKVKRMSVDIVVENQQKKVKESDKKLKNKQEPEKRLITNSEGDNETNDPFISEEHMDVKNESEDEIPPTPSVNTIKITSGIVNPKKRRKIVDKTYTGEDGYIITRKEEVYESCSENDEEVKSKENVEHVNTKIIETSPKGKKNGVKTFKKKVSQPQTGKQTTIMNFFNKSVNG</sequence>
<dbReference type="EMBL" id="CAVLGL010000115">
    <property type="protein sequence ID" value="CAK1600448.1"/>
    <property type="molecule type" value="Genomic_DNA"/>
</dbReference>
<name>A0AAV1LYG8_9NEOP</name>
<comment type="caution">
    <text evidence="2">The sequence shown here is derived from an EMBL/GenBank/DDBJ whole genome shotgun (WGS) entry which is preliminary data.</text>
</comment>
<reference evidence="2 3" key="1">
    <citation type="submission" date="2023-11" db="EMBL/GenBank/DDBJ databases">
        <authorList>
            <person name="Hedman E."/>
            <person name="Englund M."/>
            <person name="Stromberg M."/>
            <person name="Nyberg Akerstrom W."/>
            <person name="Nylinder S."/>
            <person name="Jareborg N."/>
            <person name="Kallberg Y."/>
            <person name="Kronander E."/>
        </authorList>
    </citation>
    <scope>NUCLEOTIDE SEQUENCE [LARGE SCALE GENOMIC DNA]</scope>
</reference>
<dbReference type="GO" id="GO:0043625">
    <property type="term" value="C:delta DNA polymerase complex"/>
    <property type="evidence" value="ECO:0007669"/>
    <property type="project" value="InterPro"/>
</dbReference>
<protein>
    <recommendedName>
        <fullName evidence="4">DNA polymerase delta subunit 3</fullName>
    </recommendedName>
</protein>
<evidence type="ECO:0000313" key="2">
    <source>
        <dbReference type="EMBL" id="CAK1600448.1"/>
    </source>
</evidence>
<dbReference type="Pfam" id="PF09507">
    <property type="entry name" value="CDC27"/>
    <property type="match status" value="1"/>
</dbReference>
<feature type="compositionally biased region" description="Basic and acidic residues" evidence="1">
    <location>
        <begin position="58"/>
        <end position="67"/>
    </location>
</feature>
<proteinExistence type="predicted"/>
<dbReference type="PANTHER" id="PTHR17598">
    <property type="entry name" value="DNA POLYMERASE DELTA SUBUNIT 3"/>
    <property type="match status" value="1"/>
</dbReference>
<dbReference type="AlphaFoldDB" id="A0AAV1LYG8"/>
<dbReference type="GO" id="GO:0006271">
    <property type="term" value="P:DNA strand elongation involved in DNA replication"/>
    <property type="evidence" value="ECO:0007669"/>
    <property type="project" value="TreeGrafter"/>
</dbReference>
<dbReference type="GO" id="GO:0003887">
    <property type="term" value="F:DNA-directed DNA polymerase activity"/>
    <property type="evidence" value="ECO:0007669"/>
    <property type="project" value="TreeGrafter"/>
</dbReference>
<evidence type="ECO:0000256" key="1">
    <source>
        <dbReference type="SAM" id="MobiDB-lite"/>
    </source>
</evidence>
<accession>A0AAV1LYG8</accession>